<dbReference type="Gene3D" id="1.10.10.10">
    <property type="entry name" value="Winged helix-like DNA-binding domain superfamily/Winged helix DNA-binding domain"/>
    <property type="match status" value="1"/>
</dbReference>
<dbReference type="Gene3D" id="6.10.250.690">
    <property type="match status" value="1"/>
</dbReference>
<dbReference type="InterPro" id="IPR001867">
    <property type="entry name" value="OmpR/PhoB-type_DNA-bd"/>
</dbReference>
<dbReference type="InterPro" id="IPR036388">
    <property type="entry name" value="WH-like_DNA-bd_sf"/>
</dbReference>
<dbReference type="PROSITE" id="PS50110">
    <property type="entry name" value="RESPONSE_REGULATORY"/>
    <property type="match status" value="1"/>
</dbReference>
<dbReference type="PANTHER" id="PTHR48111">
    <property type="entry name" value="REGULATOR OF RPOS"/>
    <property type="match status" value="1"/>
</dbReference>
<keyword evidence="2" id="KW-0597">Phosphoprotein</keyword>
<evidence type="ECO:0000259" key="5">
    <source>
        <dbReference type="PROSITE" id="PS51755"/>
    </source>
</evidence>
<dbReference type="CDD" id="cd00383">
    <property type="entry name" value="trans_reg_C"/>
    <property type="match status" value="1"/>
</dbReference>
<dbReference type="GO" id="GO:0003677">
    <property type="term" value="F:DNA binding"/>
    <property type="evidence" value="ECO:0007669"/>
    <property type="project" value="UniProtKB-KW"/>
</dbReference>
<dbReference type="PANTHER" id="PTHR48111:SF38">
    <property type="entry name" value="TWO-COMPONENT RESPONSE REGULATOR"/>
    <property type="match status" value="1"/>
</dbReference>
<dbReference type="InterPro" id="IPR011006">
    <property type="entry name" value="CheY-like_superfamily"/>
</dbReference>
<dbReference type="PROSITE" id="PS51755">
    <property type="entry name" value="OMPR_PHOB"/>
    <property type="match status" value="1"/>
</dbReference>
<protein>
    <submittedName>
        <fullName evidence="6">DNA-binding response regulator</fullName>
    </submittedName>
</protein>
<dbReference type="InterPro" id="IPR039420">
    <property type="entry name" value="WalR-like"/>
</dbReference>
<dbReference type="Proteomes" id="UP001645859">
    <property type="component" value="Unassembled WGS sequence"/>
</dbReference>
<dbReference type="SMART" id="SM00448">
    <property type="entry name" value="REC"/>
    <property type="match status" value="1"/>
</dbReference>
<sequence>MRHILIAEDDPHITSFVSRGLRAAGYDTTEVPDGETALILARSGSFDLVLLDIGLPGIDGFTVLSHLRGEGVTVPVIVLTARDSVIDTVRGLEGGANDYVTKPFQFAELLARVRLRIGDGEQRPVGPVLSHGDVTLDVRARRVTVGERAADLTAREFDLLEVLLQHPGQVLTRDQLIGHVWGFDFDPASNVVDVYVRALRGKIGADRIETVRGAGYRLR</sequence>
<feature type="domain" description="Response regulatory" evidence="4">
    <location>
        <begin position="3"/>
        <end position="117"/>
    </location>
</feature>
<feature type="domain" description="OmpR/PhoB-type" evidence="5">
    <location>
        <begin position="126"/>
        <end position="219"/>
    </location>
</feature>
<dbReference type="CDD" id="cd17574">
    <property type="entry name" value="REC_OmpR"/>
    <property type="match status" value="1"/>
</dbReference>
<dbReference type="SMART" id="SM00862">
    <property type="entry name" value="Trans_reg_C"/>
    <property type="match status" value="1"/>
</dbReference>
<organism evidence="6 7">
    <name type="scientific">Leucobacter chromiireducens subsp. solipictus</name>
    <dbReference type="NCBI Taxonomy" id="398235"/>
    <lineage>
        <taxon>Bacteria</taxon>
        <taxon>Bacillati</taxon>
        <taxon>Actinomycetota</taxon>
        <taxon>Actinomycetes</taxon>
        <taxon>Micrococcales</taxon>
        <taxon>Microbacteriaceae</taxon>
        <taxon>Leucobacter</taxon>
    </lineage>
</organism>
<keyword evidence="1 3" id="KW-0238">DNA-binding</keyword>
<reference evidence="6 7" key="1">
    <citation type="submission" date="2018-09" db="EMBL/GenBank/DDBJ databases">
        <title>Comparative genomics of Leucobacter spp.</title>
        <authorList>
            <person name="Reis A.C."/>
            <person name="Kolvenbach B.A."/>
            <person name="Corvini P.F.X."/>
            <person name="Nunes O.C."/>
        </authorList>
    </citation>
    <scope>NUCLEOTIDE SEQUENCE [LARGE SCALE GENOMIC DNA]</scope>
    <source>
        <strain evidence="6 7">TAN 31504</strain>
    </source>
</reference>
<evidence type="ECO:0000259" key="4">
    <source>
        <dbReference type="PROSITE" id="PS50110"/>
    </source>
</evidence>
<dbReference type="EMBL" id="QYAC01000002">
    <property type="protein sequence ID" value="MBL3678400.1"/>
    <property type="molecule type" value="Genomic_DNA"/>
</dbReference>
<feature type="modified residue" description="4-aspartylphosphate" evidence="2">
    <location>
        <position position="52"/>
    </location>
</feature>
<evidence type="ECO:0000256" key="3">
    <source>
        <dbReference type="PROSITE-ProRule" id="PRU01091"/>
    </source>
</evidence>
<dbReference type="Gene3D" id="3.40.50.2300">
    <property type="match status" value="1"/>
</dbReference>
<dbReference type="SUPFAM" id="SSF52172">
    <property type="entry name" value="CheY-like"/>
    <property type="match status" value="1"/>
</dbReference>
<dbReference type="InterPro" id="IPR001789">
    <property type="entry name" value="Sig_transdc_resp-reg_receiver"/>
</dbReference>
<gene>
    <name evidence="6" type="ORF">D3230_03660</name>
</gene>
<evidence type="ECO:0000313" key="6">
    <source>
        <dbReference type="EMBL" id="MBL3678400.1"/>
    </source>
</evidence>
<feature type="DNA-binding region" description="OmpR/PhoB-type" evidence="3">
    <location>
        <begin position="126"/>
        <end position="219"/>
    </location>
</feature>
<evidence type="ECO:0000256" key="1">
    <source>
        <dbReference type="ARBA" id="ARBA00023125"/>
    </source>
</evidence>
<proteinExistence type="predicted"/>
<comment type="caution">
    <text evidence="6">The sequence shown here is derived from an EMBL/GenBank/DDBJ whole genome shotgun (WGS) entry which is preliminary data.</text>
</comment>
<dbReference type="Pfam" id="PF00072">
    <property type="entry name" value="Response_reg"/>
    <property type="match status" value="1"/>
</dbReference>
<accession>A0ABS1SCX7</accession>
<dbReference type="Pfam" id="PF00486">
    <property type="entry name" value="Trans_reg_C"/>
    <property type="match status" value="1"/>
</dbReference>
<keyword evidence="7" id="KW-1185">Reference proteome</keyword>
<evidence type="ECO:0000313" key="7">
    <source>
        <dbReference type="Proteomes" id="UP001645859"/>
    </source>
</evidence>
<evidence type="ECO:0000256" key="2">
    <source>
        <dbReference type="PROSITE-ProRule" id="PRU00169"/>
    </source>
</evidence>
<name>A0ABS1SCX7_9MICO</name>
<dbReference type="RefSeq" id="WP_202343681.1">
    <property type="nucleotide sequence ID" value="NZ_BAAAPI010000002.1"/>
</dbReference>